<evidence type="ECO:0000313" key="8">
    <source>
        <dbReference type="Proteomes" id="UP000095558"/>
    </source>
</evidence>
<feature type="transmembrane region" description="Helical" evidence="6">
    <location>
        <begin position="184"/>
        <end position="208"/>
    </location>
</feature>
<evidence type="ECO:0000256" key="4">
    <source>
        <dbReference type="ARBA" id="ARBA00022989"/>
    </source>
</evidence>
<dbReference type="Proteomes" id="UP000095558">
    <property type="component" value="Unassembled WGS sequence"/>
</dbReference>
<dbReference type="AlphaFoldDB" id="A0A174C4L5"/>
<keyword evidence="4 6" id="KW-1133">Transmembrane helix</keyword>
<keyword evidence="3 6" id="KW-0812">Transmembrane</keyword>
<evidence type="ECO:0000313" key="7">
    <source>
        <dbReference type="EMBL" id="CUO06825.1"/>
    </source>
</evidence>
<feature type="transmembrane region" description="Helical" evidence="6">
    <location>
        <begin position="415"/>
        <end position="435"/>
    </location>
</feature>
<feature type="transmembrane region" description="Helical" evidence="6">
    <location>
        <begin position="391"/>
        <end position="409"/>
    </location>
</feature>
<feature type="transmembrane region" description="Helical" evidence="6">
    <location>
        <begin position="244"/>
        <end position="266"/>
    </location>
</feature>
<evidence type="ECO:0000256" key="2">
    <source>
        <dbReference type="ARBA" id="ARBA00022475"/>
    </source>
</evidence>
<sequence length="505" mass="56355">MENKTKNLFINAILLSITMMIMRSIGVVFNVYISNEIGTEGMGLYKLIGTVSMIAITFATSGISSAVTRIVAEEMSKQEYNNVKYVVFKASTICGVLGITASIILFAFSKNIALIFLKDTRVILSIKIFAISIPFISISSCLKGYFYAVRDIFIPITTQLAEKFIQITVIVLLLHSAVSIKLEYGCAVLVLGSVISDILSCLYVFIAYKLEKREIKYLSNIQGNTKGLIKRLFKISIPMATRSYLMSAFSTVQMILIPLSLVRFGMSESEAISALGGVMGMVFPIIMFPATLLMSLARVLMPEISRAKAINNKERLNSVITRSIGFTSIIGIISFFIFFTFYNQLSISIYNREDIGTFFKMLSFIIPFMYIDMIMGGILNGLNEQVKVLEYQIMESVLKILGIYFLGSIKGIEGLIIAMSISTIFSFTVSFIRVVKVTDIKIDLLKWAFMPIIFGLISTIFGKLIWNLLAYNTLLIGVNTIIVISCVGIVYFILLKTFNCIKIRD</sequence>
<evidence type="ECO:0000256" key="3">
    <source>
        <dbReference type="ARBA" id="ARBA00022692"/>
    </source>
</evidence>
<reference evidence="7 8" key="1">
    <citation type="submission" date="2015-09" db="EMBL/GenBank/DDBJ databases">
        <authorList>
            <consortium name="Pathogen Informatics"/>
        </authorList>
    </citation>
    <scope>NUCLEOTIDE SEQUENCE [LARGE SCALE GENOMIC DNA]</scope>
    <source>
        <strain evidence="7 8">2789STDY5834855</strain>
    </source>
</reference>
<feature type="transmembrane region" description="Helical" evidence="6">
    <location>
        <begin position="160"/>
        <end position="178"/>
    </location>
</feature>
<gene>
    <name evidence="7" type="primary">ykvU</name>
    <name evidence="7" type="ORF">ERS852470_01363</name>
</gene>
<feature type="transmembrane region" description="Helical" evidence="6">
    <location>
        <begin position="12"/>
        <end position="33"/>
    </location>
</feature>
<feature type="transmembrane region" description="Helical" evidence="6">
    <location>
        <begin position="128"/>
        <end position="148"/>
    </location>
</feature>
<feature type="transmembrane region" description="Helical" evidence="6">
    <location>
        <begin position="361"/>
        <end position="379"/>
    </location>
</feature>
<name>A0A174C4L5_9CLOT</name>
<proteinExistence type="predicted"/>
<feature type="transmembrane region" description="Helical" evidence="6">
    <location>
        <begin position="87"/>
        <end position="108"/>
    </location>
</feature>
<dbReference type="EMBL" id="CYZV01000012">
    <property type="protein sequence ID" value="CUO06825.1"/>
    <property type="molecule type" value="Genomic_DNA"/>
</dbReference>
<dbReference type="PANTHER" id="PTHR30250:SF21">
    <property type="entry name" value="LIPID II FLIPPASE MURJ"/>
    <property type="match status" value="1"/>
</dbReference>
<evidence type="ECO:0000256" key="6">
    <source>
        <dbReference type="SAM" id="Phobius"/>
    </source>
</evidence>
<dbReference type="OrthoDB" id="9775950at2"/>
<keyword evidence="5 6" id="KW-0472">Membrane</keyword>
<dbReference type="RefSeq" id="WP_055276060.1">
    <property type="nucleotide sequence ID" value="NZ_CYZV01000012.1"/>
</dbReference>
<organism evidence="7 8">
    <name type="scientific">Clostridium disporicum</name>
    <dbReference type="NCBI Taxonomy" id="84024"/>
    <lineage>
        <taxon>Bacteria</taxon>
        <taxon>Bacillati</taxon>
        <taxon>Bacillota</taxon>
        <taxon>Clostridia</taxon>
        <taxon>Eubacteriales</taxon>
        <taxon>Clostridiaceae</taxon>
        <taxon>Clostridium</taxon>
    </lineage>
</organism>
<dbReference type="PANTHER" id="PTHR30250">
    <property type="entry name" value="PST FAMILY PREDICTED COLANIC ACID TRANSPORTER"/>
    <property type="match status" value="1"/>
</dbReference>
<evidence type="ECO:0000256" key="1">
    <source>
        <dbReference type="ARBA" id="ARBA00004651"/>
    </source>
</evidence>
<keyword evidence="2" id="KW-1003">Cell membrane</keyword>
<dbReference type="GO" id="GO:0005886">
    <property type="term" value="C:plasma membrane"/>
    <property type="evidence" value="ECO:0007669"/>
    <property type="project" value="UniProtKB-SubCell"/>
</dbReference>
<feature type="transmembrane region" description="Helical" evidence="6">
    <location>
        <begin position="272"/>
        <end position="299"/>
    </location>
</feature>
<feature type="transmembrane region" description="Helical" evidence="6">
    <location>
        <begin position="474"/>
        <end position="494"/>
    </location>
</feature>
<feature type="transmembrane region" description="Helical" evidence="6">
    <location>
        <begin position="45"/>
        <end position="67"/>
    </location>
</feature>
<protein>
    <submittedName>
        <fullName evidence="7">Polysaccharide biosynthesis protein</fullName>
    </submittedName>
</protein>
<dbReference type="Pfam" id="PF01943">
    <property type="entry name" value="Polysacc_synt"/>
    <property type="match status" value="1"/>
</dbReference>
<feature type="transmembrane region" description="Helical" evidence="6">
    <location>
        <begin position="319"/>
        <end position="341"/>
    </location>
</feature>
<dbReference type="PIRSF" id="PIRSF038958">
    <property type="entry name" value="PG_synth_SpoVB"/>
    <property type="match status" value="1"/>
</dbReference>
<evidence type="ECO:0000256" key="5">
    <source>
        <dbReference type="ARBA" id="ARBA00023136"/>
    </source>
</evidence>
<feature type="transmembrane region" description="Helical" evidence="6">
    <location>
        <begin position="447"/>
        <end position="468"/>
    </location>
</feature>
<dbReference type="InterPro" id="IPR024923">
    <property type="entry name" value="PG_synth_SpoVB"/>
</dbReference>
<comment type="subcellular location">
    <subcellularLocation>
        <location evidence="1">Cell membrane</location>
        <topology evidence="1">Multi-pass membrane protein</topology>
    </subcellularLocation>
</comment>
<accession>A0A174C4L5</accession>
<dbReference type="InterPro" id="IPR050833">
    <property type="entry name" value="Poly_Biosynth_Transport"/>
</dbReference>
<dbReference type="InterPro" id="IPR002797">
    <property type="entry name" value="Polysacc_synth"/>
</dbReference>